<protein>
    <submittedName>
        <fullName evidence="1">Uncharacterized protein</fullName>
    </submittedName>
</protein>
<keyword evidence="2" id="KW-1185">Reference proteome</keyword>
<dbReference type="Proteomes" id="UP000078200">
    <property type="component" value="Unassembled WGS sequence"/>
</dbReference>
<dbReference type="EnsemblMetazoa" id="GAUT023989-RA">
    <property type="protein sequence ID" value="GAUT023989-PA"/>
    <property type="gene ID" value="GAUT023989"/>
</dbReference>
<sequence>MSFLSICCKENYLQFSANFPLIFNSFSPAKYTSRPIQLPYQLEYNSHITFGLEMPDCEQRRVQIPINDDRASSSFDLLNRLEHIVEGFVNESCQERTDSER</sequence>
<proteinExistence type="predicted"/>
<evidence type="ECO:0000313" key="2">
    <source>
        <dbReference type="Proteomes" id="UP000078200"/>
    </source>
</evidence>
<accession>A0A1A9V2X6</accession>
<evidence type="ECO:0000313" key="1">
    <source>
        <dbReference type="EnsemblMetazoa" id="GAUT023989-PA"/>
    </source>
</evidence>
<name>A0A1A9V2X6_GLOAU</name>
<dbReference type="AlphaFoldDB" id="A0A1A9V2X6"/>
<reference evidence="1" key="1">
    <citation type="submission" date="2020-05" db="UniProtKB">
        <authorList>
            <consortium name="EnsemblMetazoa"/>
        </authorList>
    </citation>
    <scope>IDENTIFICATION</scope>
    <source>
        <strain evidence="1">TTRI</strain>
    </source>
</reference>
<organism evidence="1 2">
    <name type="scientific">Glossina austeni</name>
    <name type="common">Savannah tsetse fly</name>
    <dbReference type="NCBI Taxonomy" id="7395"/>
    <lineage>
        <taxon>Eukaryota</taxon>
        <taxon>Metazoa</taxon>
        <taxon>Ecdysozoa</taxon>
        <taxon>Arthropoda</taxon>
        <taxon>Hexapoda</taxon>
        <taxon>Insecta</taxon>
        <taxon>Pterygota</taxon>
        <taxon>Neoptera</taxon>
        <taxon>Endopterygota</taxon>
        <taxon>Diptera</taxon>
        <taxon>Brachycera</taxon>
        <taxon>Muscomorpha</taxon>
        <taxon>Hippoboscoidea</taxon>
        <taxon>Glossinidae</taxon>
        <taxon>Glossina</taxon>
    </lineage>
</organism>
<dbReference type="VEuPathDB" id="VectorBase:GAUT023989"/>